<feature type="region of interest" description="Disordered" evidence="1">
    <location>
        <begin position="254"/>
        <end position="279"/>
    </location>
</feature>
<feature type="compositionally biased region" description="Acidic residues" evidence="1">
    <location>
        <begin position="1035"/>
        <end position="1048"/>
    </location>
</feature>
<feature type="compositionally biased region" description="Low complexity" evidence="1">
    <location>
        <begin position="378"/>
        <end position="389"/>
    </location>
</feature>
<dbReference type="RefSeq" id="XP_021885702.1">
    <property type="nucleotide sequence ID" value="XM_022027487.1"/>
</dbReference>
<proteinExistence type="predicted"/>
<evidence type="ECO:0000313" key="2">
    <source>
        <dbReference type="EMBL" id="ORZ27999.1"/>
    </source>
</evidence>
<feature type="region of interest" description="Disordered" evidence="1">
    <location>
        <begin position="1029"/>
        <end position="1050"/>
    </location>
</feature>
<organism evidence="2 3">
    <name type="scientific">Lobosporangium transversale</name>
    <dbReference type="NCBI Taxonomy" id="64571"/>
    <lineage>
        <taxon>Eukaryota</taxon>
        <taxon>Fungi</taxon>
        <taxon>Fungi incertae sedis</taxon>
        <taxon>Mucoromycota</taxon>
        <taxon>Mortierellomycotina</taxon>
        <taxon>Mortierellomycetes</taxon>
        <taxon>Mortierellales</taxon>
        <taxon>Mortierellaceae</taxon>
        <taxon>Lobosporangium</taxon>
    </lineage>
</organism>
<dbReference type="OrthoDB" id="2395950at2759"/>
<feature type="compositionally biased region" description="Basic and acidic residues" evidence="1">
    <location>
        <begin position="254"/>
        <end position="274"/>
    </location>
</feature>
<keyword evidence="3" id="KW-1185">Reference proteome</keyword>
<dbReference type="InParanoid" id="A0A1Y2H0C2"/>
<gene>
    <name evidence="2" type="ORF">BCR41DRAFT_383645</name>
</gene>
<protein>
    <submittedName>
        <fullName evidence="2">Uncharacterized protein</fullName>
    </submittedName>
</protein>
<accession>A0A1Y2H0C2</accession>
<feature type="region of interest" description="Disordered" evidence="1">
    <location>
        <begin position="348"/>
        <end position="389"/>
    </location>
</feature>
<evidence type="ECO:0000256" key="1">
    <source>
        <dbReference type="SAM" id="MobiDB-lite"/>
    </source>
</evidence>
<dbReference type="Proteomes" id="UP000193648">
    <property type="component" value="Unassembled WGS sequence"/>
</dbReference>
<dbReference type="GeneID" id="33569330"/>
<sequence length="1430" mass="160670">MSDSHRVRPHGIKYHPGVLLDVIYGQTSLSTNQFLSTESKSSLIRNYTPFSFSSSTAEADQGSDFDEDALSNVTTAAAMNKLTTTTVSNDLLTAPNTFDLQAQSSAATVRLSDTLAAEEAYRPAITVNDPDPVMTPSASEPSTPTLKPNATAPMTKVIINDTNQSGDTKNCSLDKSSDYEHLRVSLPEEVYNLLEPIFRALREVDAAMDIISSGVLGAVEKETLLEAQVLAHTRLKTMVDKMVAAYGSVAHEKILPESKEEQKREQNSRQEQKSGKGQVRLKLLKQLQPNLRAQISHLEHQTSASPRPLKLESELTLVRTSANDPILSSPEIKQKSSAMKADMNEINSQSQALDQGRPSSVDREEQPMMDSNQGSAIQQQQESVVGQDQDPSLIASTTSTIATSTTVNSSWAIQSEGLKKEITRLAAMKQRANDRLEFRLRKGTLTSDDKAVADEREGIELELELIEEKQRKLFGQLYQIRQKRMWGTTSTFPSENGGTCEQDSPKCEQQNQKETNDPAEEEPGDDRKGSNSTLKTPIRTKEMIFEQGRASLTMSAFEVQRTHGAYSHCSSWEERARSIEKAVQAMWTEEGGLPICHLSIVDVVAHRGKDILAQRYGWLDSPCPHLFVLLPCSDDYSDRTTKTALKWQDFMVCFLCECGDLPCKVDNVTMPCSNRRDGNADTCLCLPHIDFDNIGHTLSKDAKELGPHMMAVLEMLLYGVTIEGAVKMAPIEDNDERKKIMLSIQFLMEQGVETSHQLISRGYTSLNDIQVIAPLTGAQLTDFYRTGGLSLRRPIPDFSAFRSLEGDLRWLCYKHYHMHKPLAAQKLLSQFKDHPDSKLCCLHVGLGSLVATIRTRERAKEFFDIVQQMVAIPAVSVFLDWDFTTMDVLDLLGRIPSLSVSCLKIYIREHDFQEKDEIFGHRYHYLILVAIKNKNIQACAIERRAAGGENTDTVDELFTYKGVMYLDPIVAWFTRESMSPKVQLGILVADLSSAANAIRMGLRGFHTLSKLTLEASYWDHIHIEFGQEKTKGDDAKEESEEEEEDENYATESQVNFFNRRQNDAITVRTYHSGNNEYLLTHALKEVNIRISFPEDGPRIRELIKNNKRLKMLELVIACKDDPCQVFEYFKALMHNHPSMESLHLCKDWGKTNKSTFVWYGVSDRSKMTLSIMSYLEDKIGPLLQKFGACLLQLFINNINATDAAILEKVTRSRKGQLKLATIALVDLFTIATSSLDELAKVVLRTPLQQFRLTGTVISKNATRVSEFMAKVATKITEIHFYGESTKAVLTELEKRMPESSNMVLLQELRLSGPFAAATKDLTWTRSLLNKTQQPLKTIELHKVNLSHQGWMTLAQEIDFKRLKYLRIGPDTPMKNEAIRAFVMAVPLESELENFHLDSDGLPKAYGLAYKNILMPQLKKKTALVSIGRHF</sequence>
<dbReference type="EMBL" id="MCFF01000003">
    <property type="protein sequence ID" value="ORZ27999.1"/>
    <property type="molecule type" value="Genomic_DNA"/>
</dbReference>
<comment type="caution">
    <text evidence="2">The sequence shown here is derived from an EMBL/GenBank/DDBJ whole genome shotgun (WGS) entry which is preliminary data.</text>
</comment>
<feature type="compositionally biased region" description="Polar residues" evidence="1">
    <location>
        <begin position="488"/>
        <end position="513"/>
    </location>
</feature>
<feature type="region of interest" description="Disordered" evidence="1">
    <location>
        <begin position="126"/>
        <end position="151"/>
    </location>
</feature>
<feature type="region of interest" description="Disordered" evidence="1">
    <location>
        <begin position="488"/>
        <end position="540"/>
    </location>
</feature>
<name>A0A1Y2H0C2_9FUNG</name>
<reference evidence="2 3" key="1">
    <citation type="submission" date="2016-07" db="EMBL/GenBank/DDBJ databases">
        <title>Pervasive Adenine N6-methylation of Active Genes in Fungi.</title>
        <authorList>
            <consortium name="DOE Joint Genome Institute"/>
            <person name="Mondo S.J."/>
            <person name="Dannebaum R.O."/>
            <person name="Kuo R.C."/>
            <person name="Labutti K."/>
            <person name="Haridas S."/>
            <person name="Kuo A."/>
            <person name="Salamov A."/>
            <person name="Ahrendt S.R."/>
            <person name="Lipzen A."/>
            <person name="Sullivan W."/>
            <person name="Andreopoulos W.B."/>
            <person name="Clum A."/>
            <person name="Lindquist E."/>
            <person name="Daum C."/>
            <person name="Ramamoorthy G.K."/>
            <person name="Gryganskyi A."/>
            <person name="Culley D."/>
            <person name="Magnuson J.K."/>
            <person name="James T.Y."/>
            <person name="O'Malley M.A."/>
            <person name="Stajich J.E."/>
            <person name="Spatafora J.W."/>
            <person name="Visel A."/>
            <person name="Grigoriev I.V."/>
        </authorList>
    </citation>
    <scope>NUCLEOTIDE SEQUENCE [LARGE SCALE GENOMIC DNA]</scope>
    <source>
        <strain evidence="2 3">NRRL 3116</strain>
    </source>
</reference>
<evidence type="ECO:0000313" key="3">
    <source>
        <dbReference type="Proteomes" id="UP000193648"/>
    </source>
</evidence>
<feature type="compositionally biased region" description="Polar residues" evidence="1">
    <location>
        <begin position="136"/>
        <end position="148"/>
    </location>
</feature>